<proteinExistence type="predicted"/>
<keyword evidence="1" id="KW-0436">Ligase</keyword>
<dbReference type="Gene3D" id="3.40.50.720">
    <property type="entry name" value="NAD(P)-binding Rossmann-like Domain"/>
    <property type="match status" value="1"/>
</dbReference>
<name>J9FMV7_9ZZZZ</name>
<comment type="caution">
    <text evidence="1">The sequence shown here is derived from an EMBL/GenBank/DDBJ whole genome shotgun (WGS) entry which is preliminary data.</text>
</comment>
<protein>
    <submittedName>
        <fullName evidence="1">UDP-N-acetylmuramoylalanine--D-glutamate ligase</fullName>
    </submittedName>
</protein>
<dbReference type="EMBL" id="AMCI01005612">
    <property type="protein sequence ID" value="EJW95778.1"/>
    <property type="molecule type" value="Genomic_DNA"/>
</dbReference>
<dbReference type="AlphaFoldDB" id="J9FMV7"/>
<accession>J9FMV7</accession>
<gene>
    <name evidence="1" type="ORF">EVA_16116</name>
</gene>
<sequence>MTLKDYVESLKEKSIAVIGIGISNRPLIELLLNSGCNVTACDMRSFEELGEYGVKLREMGAKLKLGEDYLDDLNQD</sequence>
<evidence type="ECO:0000313" key="1">
    <source>
        <dbReference type="EMBL" id="EJW95778.1"/>
    </source>
</evidence>
<reference evidence="1" key="1">
    <citation type="journal article" date="2012" name="PLoS ONE">
        <title>Gene sets for utilization of primary and secondary nutrition supplies in the distal gut of endangered iberian lynx.</title>
        <authorList>
            <person name="Alcaide M."/>
            <person name="Messina E."/>
            <person name="Richter M."/>
            <person name="Bargiela R."/>
            <person name="Peplies J."/>
            <person name="Huws S.A."/>
            <person name="Newbold C.J."/>
            <person name="Golyshin P.N."/>
            <person name="Simon M.A."/>
            <person name="Lopez G."/>
            <person name="Yakimov M.M."/>
            <person name="Ferrer M."/>
        </authorList>
    </citation>
    <scope>NUCLEOTIDE SEQUENCE</scope>
</reference>
<dbReference type="SUPFAM" id="SSF51984">
    <property type="entry name" value="MurCD N-terminal domain"/>
    <property type="match status" value="1"/>
</dbReference>
<organism evidence="1">
    <name type="scientific">gut metagenome</name>
    <dbReference type="NCBI Taxonomy" id="749906"/>
    <lineage>
        <taxon>unclassified sequences</taxon>
        <taxon>metagenomes</taxon>
        <taxon>organismal metagenomes</taxon>
    </lineage>
</organism>
<dbReference type="GO" id="GO:0016874">
    <property type="term" value="F:ligase activity"/>
    <property type="evidence" value="ECO:0007669"/>
    <property type="project" value="UniProtKB-KW"/>
</dbReference>
<feature type="non-terminal residue" evidence="1">
    <location>
        <position position="76"/>
    </location>
</feature>